<sequence>MDLFLFLIFGLKTYLKIFYFFRTPLGHKKTIKNMYLYWPLLCVSQRFYFSELFLDKFSKPRSFI</sequence>
<dbReference type="EMBL" id="CAVMJV010000024">
    <property type="protein sequence ID" value="CAK5074072.1"/>
    <property type="molecule type" value="Genomic_DNA"/>
</dbReference>
<name>A0ACB0Z525_MELEN</name>
<evidence type="ECO:0000313" key="1">
    <source>
        <dbReference type="EMBL" id="CAK5074072.1"/>
    </source>
</evidence>
<gene>
    <name evidence="1" type="ORF">MENTE1834_LOCUS20772</name>
</gene>
<organism evidence="1 2">
    <name type="scientific">Meloidogyne enterolobii</name>
    <name type="common">Root-knot nematode worm</name>
    <name type="synonym">Meloidogyne mayaguensis</name>
    <dbReference type="NCBI Taxonomy" id="390850"/>
    <lineage>
        <taxon>Eukaryota</taxon>
        <taxon>Metazoa</taxon>
        <taxon>Ecdysozoa</taxon>
        <taxon>Nematoda</taxon>
        <taxon>Chromadorea</taxon>
        <taxon>Rhabditida</taxon>
        <taxon>Tylenchina</taxon>
        <taxon>Tylenchomorpha</taxon>
        <taxon>Tylenchoidea</taxon>
        <taxon>Meloidogynidae</taxon>
        <taxon>Meloidogyninae</taxon>
        <taxon>Meloidogyne</taxon>
    </lineage>
</organism>
<reference evidence="1" key="1">
    <citation type="submission" date="2023-11" db="EMBL/GenBank/DDBJ databases">
        <authorList>
            <person name="Poullet M."/>
        </authorList>
    </citation>
    <scope>NUCLEOTIDE SEQUENCE</scope>
    <source>
        <strain evidence="1">E1834</strain>
    </source>
</reference>
<dbReference type="Proteomes" id="UP001497535">
    <property type="component" value="Unassembled WGS sequence"/>
</dbReference>
<keyword evidence="2" id="KW-1185">Reference proteome</keyword>
<proteinExistence type="predicted"/>
<accession>A0ACB0Z525</accession>
<evidence type="ECO:0000313" key="2">
    <source>
        <dbReference type="Proteomes" id="UP001497535"/>
    </source>
</evidence>
<comment type="caution">
    <text evidence="1">The sequence shown here is derived from an EMBL/GenBank/DDBJ whole genome shotgun (WGS) entry which is preliminary data.</text>
</comment>
<protein>
    <submittedName>
        <fullName evidence="1">Uncharacterized protein</fullName>
    </submittedName>
</protein>